<dbReference type="InterPro" id="IPR019657">
    <property type="entry name" value="ComFB"/>
</dbReference>
<name>A0A1F7R9S5_9BACT</name>
<accession>A0A1F7R9S5</accession>
<organism evidence="1 2">
    <name type="scientific">Candidatus Schekmanbacteria bacterium GWA2_38_11</name>
    <dbReference type="NCBI Taxonomy" id="1817876"/>
    <lineage>
        <taxon>Bacteria</taxon>
        <taxon>Candidatus Schekmaniibacteriota</taxon>
    </lineage>
</organism>
<gene>
    <name evidence="1" type="ORF">A2042_05420</name>
</gene>
<evidence type="ECO:0000313" key="2">
    <source>
        <dbReference type="Proteomes" id="UP000178526"/>
    </source>
</evidence>
<proteinExistence type="predicted"/>
<protein>
    <recommendedName>
        <fullName evidence="3">Competence protein ComFB</fullName>
    </recommendedName>
</protein>
<evidence type="ECO:0008006" key="3">
    <source>
        <dbReference type="Google" id="ProtNLM"/>
    </source>
</evidence>
<evidence type="ECO:0000313" key="1">
    <source>
        <dbReference type="EMBL" id="OGL38161.1"/>
    </source>
</evidence>
<reference evidence="1 2" key="1">
    <citation type="journal article" date="2016" name="Nat. Commun.">
        <title>Thousands of microbial genomes shed light on interconnected biogeochemical processes in an aquifer system.</title>
        <authorList>
            <person name="Anantharaman K."/>
            <person name="Brown C.T."/>
            <person name="Hug L.A."/>
            <person name="Sharon I."/>
            <person name="Castelle C.J."/>
            <person name="Probst A.J."/>
            <person name="Thomas B.C."/>
            <person name="Singh A."/>
            <person name="Wilkins M.J."/>
            <person name="Karaoz U."/>
            <person name="Brodie E.L."/>
            <person name="Williams K.H."/>
            <person name="Hubbard S.S."/>
            <person name="Banfield J.F."/>
        </authorList>
    </citation>
    <scope>NUCLEOTIDE SEQUENCE [LARGE SCALE GENOMIC DNA]</scope>
</reference>
<sequence length="96" mass="10935">MIEDNLVNESRVRVISVLEELVKNVNKSSLKFCSCKQCLSDIAAIASNNLPPRYCIISEHAYEDKRAEGLTYDVIKGKVEEAIEIVTEYPHHDREI</sequence>
<dbReference type="EMBL" id="MGDB01000155">
    <property type="protein sequence ID" value="OGL38161.1"/>
    <property type="molecule type" value="Genomic_DNA"/>
</dbReference>
<dbReference type="Proteomes" id="UP000178526">
    <property type="component" value="Unassembled WGS sequence"/>
</dbReference>
<comment type="caution">
    <text evidence="1">The sequence shown here is derived from an EMBL/GenBank/DDBJ whole genome shotgun (WGS) entry which is preliminary data.</text>
</comment>
<dbReference type="AlphaFoldDB" id="A0A1F7R9S5"/>
<dbReference type="Pfam" id="PF10719">
    <property type="entry name" value="ComFB"/>
    <property type="match status" value="1"/>
</dbReference>